<organism evidence="3">
    <name type="scientific">Gongylonema pulchrum</name>
    <dbReference type="NCBI Taxonomy" id="637853"/>
    <lineage>
        <taxon>Eukaryota</taxon>
        <taxon>Metazoa</taxon>
        <taxon>Ecdysozoa</taxon>
        <taxon>Nematoda</taxon>
        <taxon>Chromadorea</taxon>
        <taxon>Rhabditida</taxon>
        <taxon>Spirurina</taxon>
        <taxon>Spiruromorpha</taxon>
        <taxon>Spiruroidea</taxon>
        <taxon>Gongylonematidae</taxon>
        <taxon>Gongylonema</taxon>
    </lineage>
</organism>
<evidence type="ECO:0000313" key="2">
    <source>
        <dbReference type="Proteomes" id="UP000271098"/>
    </source>
</evidence>
<dbReference type="AlphaFoldDB" id="A0A183D641"/>
<evidence type="ECO:0000313" key="1">
    <source>
        <dbReference type="EMBL" id="VDK43080.1"/>
    </source>
</evidence>
<gene>
    <name evidence="1" type="ORF">GPUH_LOCUS4182</name>
</gene>
<dbReference type="WBParaSite" id="GPUH_0000418901-mRNA-1">
    <property type="protein sequence ID" value="GPUH_0000418901-mRNA-1"/>
    <property type="gene ID" value="GPUH_0000418901"/>
</dbReference>
<reference evidence="3" key="1">
    <citation type="submission" date="2016-06" db="UniProtKB">
        <authorList>
            <consortium name="WormBaseParasite"/>
        </authorList>
    </citation>
    <scope>IDENTIFICATION</scope>
</reference>
<dbReference type="Proteomes" id="UP000271098">
    <property type="component" value="Unassembled WGS sequence"/>
</dbReference>
<protein>
    <submittedName>
        <fullName evidence="3">Coiled-coil domain-containing protein 72 homolog</fullName>
    </submittedName>
</protein>
<reference evidence="1 2" key="2">
    <citation type="submission" date="2018-11" db="EMBL/GenBank/DDBJ databases">
        <authorList>
            <consortium name="Pathogen Informatics"/>
        </authorList>
    </citation>
    <scope>NUCLEOTIDE SEQUENCE [LARGE SCALE GENOMIC DNA]</scope>
</reference>
<name>A0A183D641_9BILA</name>
<keyword evidence="2" id="KW-1185">Reference proteome</keyword>
<sequence length="72" mass="8467">MYDRPDDFNPDKHNGEINLTASELKKLKKKQKKEKAKEALEAAAKQKQHNVKKVCLYWLLQIFIHFLQGNKS</sequence>
<evidence type="ECO:0000313" key="3">
    <source>
        <dbReference type="WBParaSite" id="GPUH_0000418901-mRNA-1"/>
    </source>
</evidence>
<proteinExistence type="predicted"/>
<accession>A0A183D641</accession>
<dbReference type="EMBL" id="UYRT01007665">
    <property type="protein sequence ID" value="VDK43080.1"/>
    <property type="molecule type" value="Genomic_DNA"/>
</dbReference>